<dbReference type="SMART" id="SM00863">
    <property type="entry name" value="tRNA_SAD"/>
    <property type="match status" value="1"/>
</dbReference>
<dbReference type="FunFam" id="3.10.310.40:FF:000001">
    <property type="entry name" value="Alanine--tRNA ligase"/>
    <property type="match status" value="1"/>
</dbReference>
<dbReference type="SUPFAM" id="SSF50447">
    <property type="entry name" value="Translation proteins"/>
    <property type="match status" value="1"/>
</dbReference>
<evidence type="ECO:0000259" key="14">
    <source>
        <dbReference type="PROSITE" id="PS50860"/>
    </source>
</evidence>
<dbReference type="GO" id="GO:0005524">
    <property type="term" value="F:ATP binding"/>
    <property type="evidence" value="ECO:0007669"/>
    <property type="project" value="UniProtKB-UniRule"/>
</dbReference>
<reference evidence="15 16" key="1">
    <citation type="submission" date="2019-06" db="EMBL/GenBank/DDBJ databases">
        <title>Pseudomonas bimorpha sp. nov. isolated from bovine raw milk and skim milk concentrate.</title>
        <authorList>
            <person name="Hofmann K."/>
            <person name="Huptas C."/>
            <person name="Doll E."/>
            <person name="Scherer S."/>
            <person name="Wenning M."/>
        </authorList>
    </citation>
    <scope>NUCLEOTIDE SEQUENCE [LARGE SCALE GENOMIC DNA]</scope>
    <source>
        <strain evidence="15 16">DSM 17515</strain>
    </source>
</reference>
<feature type="binding site" evidence="12">
    <location>
        <position position="688"/>
    </location>
    <ligand>
        <name>Zn(2+)</name>
        <dbReference type="ChEBI" id="CHEBI:29105"/>
    </ligand>
</feature>
<dbReference type="PROSITE" id="PS50860">
    <property type="entry name" value="AA_TRNA_LIGASE_II_ALA"/>
    <property type="match status" value="1"/>
</dbReference>
<dbReference type="InterPro" id="IPR002318">
    <property type="entry name" value="Ala-tRNA-lgiase_IIc"/>
</dbReference>
<dbReference type="InterPro" id="IPR018162">
    <property type="entry name" value="Ala-tRNA-ligase_IIc_anticod-bd"/>
</dbReference>
<dbReference type="InterPro" id="IPR003156">
    <property type="entry name" value="DHHA1_dom"/>
</dbReference>
<dbReference type="PANTHER" id="PTHR11777:SF9">
    <property type="entry name" value="ALANINE--TRNA LIGASE, CYTOPLASMIC"/>
    <property type="match status" value="1"/>
</dbReference>
<dbReference type="Gene3D" id="6.10.250.550">
    <property type="match status" value="1"/>
</dbReference>
<evidence type="ECO:0000256" key="7">
    <source>
        <dbReference type="ARBA" id="ARBA00022833"/>
    </source>
</evidence>
<evidence type="ECO:0000256" key="10">
    <source>
        <dbReference type="ARBA" id="ARBA00022917"/>
    </source>
</evidence>
<evidence type="ECO:0000256" key="2">
    <source>
        <dbReference type="ARBA" id="ARBA00008226"/>
    </source>
</evidence>
<keyword evidence="5 12" id="KW-0479">Metal-binding</keyword>
<dbReference type="InterPro" id="IPR018164">
    <property type="entry name" value="Ala-tRNA-synth_IIc_N"/>
</dbReference>
<dbReference type="Pfam" id="PF07973">
    <property type="entry name" value="tRNA_SAD"/>
    <property type="match status" value="1"/>
</dbReference>
<dbReference type="PANTHER" id="PTHR11777">
    <property type="entry name" value="ALANYL-TRNA SYNTHETASE"/>
    <property type="match status" value="1"/>
</dbReference>
<dbReference type="FunFam" id="3.30.930.10:FF:000004">
    <property type="entry name" value="Alanine--tRNA ligase"/>
    <property type="match status" value="1"/>
</dbReference>
<dbReference type="AlphaFoldDB" id="A0A5C5PKI9"/>
<protein>
    <recommendedName>
        <fullName evidence="12">Alanine--tRNA ligase</fullName>
        <ecNumber evidence="12">6.1.1.7</ecNumber>
    </recommendedName>
    <alternativeName>
        <fullName evidence="12">Alanyl-tRNA synthetase</fullName>
        <shortName evidence="12">AlaRS</shortName>
    </alternativeName>
</protein>
<dbReference type="Gene3D" id="3.10.310.40">
    <property type="match status" value="1"/>
</dbReference>
<keyword evidence="13" id="KW-0175">Coiled coil</keyword>
<evidence type="ECO:0000256" key="3">
    <source>
        <dbReference type="ARBA" id="ARBA00022555"/>
    </source>
</evidence>
<dbReference type="Proteomes" id="UP000317267">
    <property type="component" value="Unassembled WGS sequence"/>
</dbReference>
<dbReference type="InterPro" id="IPR009000">
    <property type="entry name" value="Transl_B-barrel_sf"/>
</dbReference>
<keyword evidence="10 12" id="KW-0648">Protein biosynthesis</keyword>
<name>A0A5C5PKI9_9PSED</name>
<comment type="domain">
    <text evidence="12">Consists of three domains; the N-terminal catalytic domain, the editing domain and the C-terminal C-Ala domain. The editing domain removes incorrectly charged amino acids, while the C-Ala domain, along with tRNA(Ala), serves as a bridge to cooperatively bring together the editing and aminoacylation centers thus stimulating deacylation of misacylated tRNAs.</text>
</comment>
<dbReference type="Pfam" id="PF02272">
    <property type="entry name" value="DHHA1"/>
    <property type="match status" value="1"/>
</dbReference>
<dbReference type="FunFam" id="2.40.30.130:FF:000001">
    <property type="entry name" value="Alanine--tRNA ligase"/>
    <property type="match status" value="1"/>
</dbReference>
<dbReference type="InterPro" id="IPR050058">
    <property type="entry name" value="Ala-tRNA_ligase"/>
</dbReference>
<organism evidence="15 16">
    <name type="scientific">Pseudomonas grimontii</name>
    <dbReference type="NCBI Taxonomy" id="129847"/>
    <lineage>
        <taxon>Bacteria</taxon>
        <taxon>Pseudomonadati</taxon>
        <taxon>Pseudomonadota</taxon>
        <taxon>Gammaproteobacteria</taxon>
        <taxon>Pseudomonadales</taxon>
        <taxon>Pseudomonadaceae</taxon>
        <taxon>Pseudomonas</taxon>
    </lineage>
</organism>
<dbReference type="NCBIfam" id="TIGR00344">
    <property type="entry name" value="alaS"/>
    <property type="match status" value="1"/>
</dbReference>
<evidence type="ECO:0000256" key="5">
    <source>
        <dbReference type="ARBA" id="ARBA00022723"/>
    </source>
</evidence>
<dbReference type="Gene3D" id="3.30.980.10">
    <property type="entry name" value="Threonyl-trna Synthetase, Chain A, domain 2"/>
    <property type="match status" value="1"/>
</dbReference>
<dbReference type="Gene3D" id="3.30.54.20">
    <property type="match status" value="1"/>
</dbReference>
<feature type="binding site" evidence="12">
    <location>
        <position position="585"/>
    </location>
    <ligand>
        <name>Zn(2+)</name>
        <dbReference type="ChEBI" id="CHEBI:29105"/>
    </ligand>
</feature>
<dbReference type="FunFam" id="3.30.980.10:FF:000004">
    <property type="entry name" value="Alanine--tRNA ligase, cytoplasmic"/>
    <property type="match status" value="1"/>
</dbReference>
<keyword evidence="3 12" id="KW-0820">tRNA-binding</keyword>
<evidence type="ECO:0000256" key="13">
    <source>
        <dbReference type="SAM" id="Coils"/>
    </source>
</evidence>
<dbReference type="EC" id="6.1.1.7" evidence="12"/>
<evidence type="ECO:0000256" key="1">
    <source>
        <dbReference type="ARBA" id="ARBA00004496"/>
    </source>
</evidence>
<keyword evidence="9 12" id="KW-0694">RNA-binding</keyword>
<feature type="domain" description="Alanyl-transfer RNA synthetases family profile" evidence="14">
    <location>
        <begin position="26"/>
        <end position="731"/>
    </location>
</feature>
<gene>
    <name evidence="12 15" type="primary">alaS</name>
    <name evidence="15" type="ORF">FIV39_18590</name>
</gene>
<dbReference type="GO" id="GO:0002161">
    <property type="term" value="F:aminoacyl-tRNA deacylase activity"/>
    <property type="evidence" value="ECO:0007669"/>
    <property type="project" value="TreeGrafter"/>
</dbReference>
<dbReference type="SUPFAM" id="SSF55186">
    <property type="entry name" value="ThrRS/AlaRS common domain"/>
    <property type="match status" value="1"/>
</dbReference>
<dbReference type="InterPro" id="IPR018165">
    <property type="entry name" value="Ala-tRNA-synth_IIc_core"/>
</dbReference>
<evidence type="ECO:0000256" key="4">
    <source>
        <dbReference type="ARBA" id="ARBA00022598"/>
    </source>
</evidence>
<dbReference type="EMBL" id="VFES01000011">
    <property type="protein sequence ID" value="TWR64738.1"/>
    <property type="molecule type" value="Genomic_DNA"/>
</dbReference>
<evidence type="ECO:0000313" key="15">
    <source>
        <dbReference type="EMBL" id="TWR64738.1"/>
    </source>
</evidence>
<dbReference type="GO" id="GO:0000049">
    <property type="term" value="F:tRNA binding"/>
    <property type="evidence" value="ECO:0007669"/>
    <property type="project" value="UniProtKB-KW"/>
</dbReference>
<evidence type="ECO:0000256" key="6">
    <source>
        <dbReference type="ARBA" id="ARBA00022741"/>
    </source>
</evidence>
<accession>A0A5C5PKI9</accession>
<comment type="cofactor">
    <cofactor evidence="12">
        <name>Zn(2+)</name>
        <dbReference type="ChEBI" id="CHEBI:29105"/>
    </cofactor>
    <text evidence="12">Binds 1 zinc ion per subunit.</text>
</comment>
<dbReference type="GO" id="GO:0004813">
    <property type="term" value="F:alanine-tRNA ligase activity"/>
    <property type="evidence" value="ECO:0007669"/>
    <property type="project" value="UniProtKB-UniRule"/>
</dbReference>
<keyword evidence="6 12" id="KW-0547">Nucleotide-binding</keyword>
<comment type="subcellular location">
    <subcellularLocation>
        <location evidence="1 12">Cytoplasm</location>
    </subcellularLocation>
</comment>
<dbReference type="Pfam" id="PF01411">
    <property type="entry name" value="tRNA-synt_2c"/>
    <property type="match status" value="1"/>
</dbReference>
<dbReference type="HAMAP" id="MF_00036_B">
    <property type="entry name" value="Ala_tRNA_synth_B"/>
    <property type="match status" value="1"/>
</dbReference>
<evidence type="ECO:0000256" key="8">
    <source>
        <dbReference type="ARBA" id="ARBA00022840"/>
    </source>
</evidence>
<dbReference type="GO" id="GO:0045892">
    <property type="term" value="P:negative regulation of DNA-templated transcription"/>
    <property type="evidence" value="ECO:0007669"/>
    <property type="project" value="TreeGrafter"/>
</dbReference>
<feature type="binding site" evidence="12">
    <location>
        <position position="589"/>
    </location>
    <ligand>
        <name>Zn(2+)</name>
        <dbReference type="ChEBI" id="CHEBI:29105"/>
    </ligand>
</feature>
<dbReference type="InterPro" id="IPR012947">
    <property type="entry name" value="tRNA_SAD"/>
</dbReference>
<keyword evidence="7 12" id="KW-0862">Zinc</keyword>
<feature type="coiled-coil region" evidence="13">
    <location>
        <begin position="729"/>
        <end position="781"/>
    </location>
</feature>
<dbReference type="GO" id="GO:0008270">
    <property type="term" value="F:zinc ion binding"/>
    <property type="evidence" value="ECO:0007669"/>
    <property type="project" value="UniProtKB-UniRule"/>
</dbReference>
<comment type="catalytic activity">
    <reaction evidence="12">
        <text>tRNA(Ala) + L-alanine + ATP = L-alanyl-tRNA(Ala) + AMP + diphosphate</text>
        <dbReference type="Rhea" id="RHEA:12540"/>
        <dbReference type="Rhea" id="RHEA-COMP:9657"/>
        <dbReference type="Rhea" id="RHEA-COMP:9923"/>
        <dbReference type="ChEBI" id="CHEBI:30616"/>
        <dbReference type="ChEBI" id="CHEBI:33019"/>
        <dbReference type="ChEBI" id="CHEBI:57972"/>
        <dbReference type="ChEBI" id="CHEBI:78442"/>
        <dbReference type="ChEBI" id="CHEBI:78497"/>
        <dbReference type="ChEBI" id="CHEBI:456215"/>
        <dbReference type="EC" id="6.1.1.7"/>
    </reaction>
</comment>
<evidence type="ECO:0000313" key="16">
    <source>
        <dbReference type="Proteomes" id="UP000317267"/>
    </source>
</evidence>
<keyword evidence="4 12" id="KW-0436">Ligase</keyword>
<dbReference type="SUPFAM" id="SSF55681">
    <property type="entry name" value="Class II aaRS and biotin synthetases"/>
    <property type="match status" value="1"/>
</dbReference>
<comment type="similarity">
    <text evidence="2 12">Belongs to the class-II aminoacyl-tRNA synthetase family.</text>
</comment>
<dbReference type="Gene3D" id="3.30.930.10">
    <property type="entry name" value="Bira Bifunctional Protein, Domain 2"/>
    <property type="match status" value="1"/>
</dbReference>
<feature type="binding site" evidence="12">
    <location>
        <position position="692"/>
    </location>
    <ligand>
        <name>Zn(2+)</name>
        <dbReference type="ChEBI" id="CHEBI:29105"/>
    </ligand>
</feature>
<evidence type="ECO:0000256" key="11">
    <source>
        <dbReference type="ARBA" id="ARBA00023146"/>
    </source>
</evidence>
<dbReference type="InterPro" id="IPR045864">
    <property type="entry name" value="aa-tRNA-synth_II/BPL/LPL"/>
</dbReference>
<dbReference type="GO" id="GO:0006419">
    <property type="term" value="P:alanyl-tRNA aminoacylation"/>
    <property type="evidence" value="ECO:0007669"/>
    <property type="project" value="UniProtKB-UniRule"/>
</dbReference>
<dbReference type="InterPro" id="IPR018163">
    <property type="entry name" value="Thr/Ala-tRNA-synth_IIc_edit"/>
</dbReference>
<dbReference type="CDD" id="cd00673">
    <property type="entry name" value="AlaRS_core"/>
    <property type="match status" value="1"/>
</dbReference>
<keyword evidence="8 12" id="KW-0067">ATP-binding</keyword>
<evidence type="ECO:0000256" key="9">
    <source>
        <dbReference type="ARBA" id="ARBA00022884"/>
    </source>
</evidence>
<keyword evidence="12" id="KW-0963">Cytoplasm</keyword>
<proteinExistence type="inferred from homology"/>
<evidence type="ECO:0000256" key="12">
    <source>
        <dbReference type="HAMAP-Rule" id="MF_00036"/>
    </source>
</evidence>
<keyword evidence="11 12" id="KW-0030">Aminoacyl-tRNA synthetase</keyword>
<dbReference type="InterPro" id="IPR023033">
    <property type="entry name" value="Ala_tRNA_ligase_euk/bac"/>
</dbReference>
<comment type="caution">
    <text evidence="15">The sequence shown here is derived from an EMBL/GenBank/DDBJ whole genome shotgun (WGS) entry which is preliminary data.</text>
</comment>
<sequence>MRPFAVAPSDDVAHWPLAAASVEEPMKSAEIREAFLRFFEEQGHTRVSSSSLIPGNDPTLLFTNAGMNQFKDCFLGQEKRAYTRATSSQKCVRAGGKNSDLENVGYTARHHTFFEMLGNFSFGDYFKKDAITFAWTFLTGVLKLPKEKLWVTVYATDDEAYDIWTKEIGVPVERMIRIGDNKGAPYASDNFWTMGDTGPCGPCTEIFYDHGADIWGGPPGSPEEDGDRYIEIWNNVFMQFNRTADGVLHPLPAPSVDTGMGLERISAVMQHVHSNYEIDLFTNLLSASAAAIGCANESQSSLKVVSDHIRSCGFLIADGVLPSNEGRGYVLRRIIRRACRHGNKLGATGSFFYKIVAALVAEMGDAFPELKQQQGNIERVLKAEEEQFSKTLEHGLKILEQDLAELKGTVVPGDVVFKLYDTYGFPMDLTADIARERELTIDEAGFEREMEAQRVRARSASSFGLDYNTLVKVDVPTEFTGYKATVGSAKIVALYKDGKSVDVLNEGDEAVVVLDQTPFYAESGGQIGDCGFLSSTSGRFEVRDTTKTGGAFLHHGVLVLGNLTVGAPVDTQVDADVRHATALNHSATHLLHAALRQVLGEHVQQKGSLVDSQRLRFDFSHFEAIKPEQIKALEDIVNAQVRKNTPVETEETDIETAKAKGAMALFGEKYGDNVRVLSMGGDFSVELCGGIHANRTGDIGLLKIISEGGVASGVRRIEAVTGAAALAYLNAAEEQLKEAASLVKGSRDNLIDKLSAVLERNRALEKQLEQLQAKAASAAGDDLSASAVDVKDVKVLAARLDGQDGKALLALVDQLKNKLGRAVILLGSVHEDKVVLVAGVTKDLTGQLKAGDLMKQAAAAVGGKGGGRPDMAQGGGVDASALDAALALTVPFVEAGI</sequence>
<dbReference type="FunFam" id="3.30.54.20:FF:000001">
    <property type="entry name" value="Alanine--tRNA ligase"/>
    <property type="match status" value="1"/>
</dbReference>
<dbReference type="Gene3D" id="2.40.30.130">
    <property type="match status" value="1"/>
</dbReference>
<dbReference type="GO" id="GO:0005829">
    <property type="term" value="C:cytosol"/>
    <property type="evidence" value="ECO:0007669"/>
    <property type="project" value="TreeGrafter"/>
</dbReference>
<dbReference type="SUPFAM" id="SSF101353">
    <property type="entry name" value="Putative anticodon-binding domain of alanyl-tRNA synthetase (AlaRS)"/>
    <property type="match status" value="1"/>
</dbReference>
<comment type="function">
    <text evidence="12">Catalyzes the attachment of alanine to tRNA(Ala) in a two-step reaction: alanine is first activated by ATP to form Ala-AMP and then transferred to the acceptor end of tRNA(Ala). Also edits incorrectly charged Ser-tRNA(Ala) and Gly-tRNA(Ala) via its editing domain.</text>
</comment>
<dbReference type="PRINTS" id="PR00980">
    <property type="entry name" value="TRNASYNTHALA"/>
</dbReference>